<sequence length="111" mass="12899">MDMESKSQQPRPKIRIIGKVKQPEDDSQKEKQVDNQQVKENKPKITILKTTTQSTIPKQNNKIIAPEDCTQQYINLQKMNSFEIKVQNKPLEFSDEKIDPKGQPLQFSDDE</sequence>
<dbReference type="Proteomes" id="UP001642409">
    <property type="component" value="Unassembled WGS sequence"/>
</dbReference>
<reference evidence="3 4" key="2">
    <citation type="submission" date="2024-07" db="EMBL/GenBank/DDBJ databases">
        <authorList>
            <person name="Akdeniz Z."/>
        </authorList>
    </citation>
    <scope>NUCLEOTIDE SEQUENCE [LARGE SCALE GENOMIC DNA]</scope>
</reference>
<comment type="caution">
    <text evidence="2">The sequence shown here is derived from an EMBL/GenBank/DDBJ whole genome shotgun (WGS) entry which is preliminary data.</text>
</comment>
<gene>
    <name evidence="2" type="ORF">HINF_LOCUS19144</name>
    <name evidence="3" type="ORF">HINF_LOCUS55849</name>
</gene>
<evidence type="ECO:0000313" key="3">
    <source>
        <dbReference type="EMBL" id="CAL6072910.1"/>
    </source>
</evidence>
<feature type="compositionally biased region" description="Polar residues" evidence="1">
    <location>
        <begin position="1"/>
        <end position="10"/>
    </location>
</feature>
<dbReference type="EMBL" id="CATOUU010000492">
    <property type="protein sequence ID" value="CAI9931499.1"/>
    <property type="molecule type" value="Genomic_DNA"/>
</dbReference>
<dbReference type="EMBL" id="CAXDID020000298">
    <property type="protein sequence ID" value="CAL6072910.1"/>
    <property type="molecule type" value="Genomic_DNA"/>
</dbReference>
<proteinExistence type="predicted"/>
<organism evidence="2">
    <name type="scientific">Hexamita inflata</name>
    <dbReference type="NCBI Taxonomy" id="28002"/>
    <lineage>
        <taxon>Eukaryota</taxon>
        <taxon>Metamonada</taxon>
        <taxon>Diplomonadida</taxon>
        <taxon>Hexamitidae</taxon>
        <taxon>Hexamitinae</taxon>
        <taxon>Hexamita</taxon>
    </lineage>
</organism>
<feature type="compositionally biased region" description="Basic and acidic residues" evidence="1">
    <location>
        <begin position="21"/>
        <end position="43"/>
    </location>
</feature>
<feature type="region of interest" description="Disordered" evidence="1">
    <location>
        <begin position="1"/>
        <end position="43"/>
    </location>
</feature>
<evidence type="ECO:0000256" key="1">
    <source>
        <dbReference type="SAM" id="MobiDB-lite"/>
    </source>
</evidence>
<protein>
    <submittedName>
        <fullName evidence="3">Hypothetical_protein</fullName>
    </submittedName>
</protein>
<feature type="region of interest" description="Disordered" evidence="1">
    <location>
        <begin position="91"/>
        <end position="111"/>
    </location>
</feature>
<reference evidence="2" key="1">
    <citation type="submission" date="2023-06" db="EMBL/GenBank/DDBJ databases">
        <authorList>
            <person name="Kurt Z."/>
        </authorList>
    </citation>
    <scope>NUCLEOTIDE SEQUENCE</scope>
</reference>
<evidence type="ECO:0000313" key="4">
    <source>
        <dbReference type="Proteomes" id="UP001642409"/>
    </source>
</evidence>
<name>A0AA86P3Z1_9EUKA</name>
<dbReference type="AlphaFoldDB" id="A0AA86P3Z1"/>
<evidence type="ECO:0000313" key="2">
    <source>
        <dbReference type="EMBL" id="CAI9931499.1"/>
    </source>
</evidence>
<keyword evidence="4" id="KW-1185">Reference proteome</keyword>
<accession>A0AA86P3Z1</accession>